<proteinExistence type="predicted"/>
<dbReference type="InterPro" id="IPR001611">
    <property type="entry name" value="Leu-rich_rpt"/>
</dbReference>
<dbReference type="InterPro" id="IPR051809">
    <property type="entry name" value="Plant_receptor-like_S/T_kinase"/>
</dbReference>
<sequence length="267" mass="29443">MDTTTSELTYFDMGNCKLWVNIPEEIGNLSSLLTQNLSQNGLSGRIPTSVGRLEKLHGLYLNHNKLQGFIPSELCQGKSLRRSFKISLKTTILPPAAWGRVSYQEMLRATNGFNEDNLLGIGSFDSVYKRKFSDGMVGGIKVFNLDWSNKVDYNAIVLNYMPNGSLDRCCMGIGIAHVADFGISKLLGGGDSITQTMILATIGYVVPVIDSKLLRTNEKYCTKEKDCLCSVMGLAIAFCAMSPEERPTMKHVAVALNKIKLKLTKEV</sequence>
<comment type="subcellular location">
    <subcellularLocation>
        <location evidence="1">Membrane</location>
    </subcellularLocation>
</comment>
<dbReference type="SUPFAM" id="SSF56112">
    <property type="entry name" value="Protein kinase-like (PK-like)"/>
    <property type="match status" value="1"/>
</dbReference>
<evidence type="ECO:0000256" key="1">
    <source>
        <dbReference type="ARBA" id="ARBA00004370"/>
    </source>
</evidence>
<dbReference type="Proteomes" id="UP001652623">
    <property type="component" value="Chromosome 1"/>
</dbReference>
<reference evidence="8" key="2">
    <citation type="submission" date="2025-08" db="UniProtKB">
        <authorList>
            <consortium name="RefSeq"/>
        </authorList>
    </citation>
    <scope>IDENTIFICATION</scope>
    <source>
        <tissue evidence="8">Seedling</tissue>
    </source>
</reference>
<dbReference type="Pfam" id="PF00560">
    <property type="entry name" value="LRR_1"/>
    <property type="match status" value="2"/>
</dbReference>
<dbReference type="Gene3D" id="3.30.200.20">
    <property type="entry name" value="Phosphorylase Kinase, domain 1"/>
    <property type="match status" value="1"/>
</dbReference>
<dbReference type="InterPro" id="IPR011009">
    <property type="entry name" value="Kinase-like_dom_sf"/>
</dbReference>
<dbReference type="Gene3D" id="3.80.10.10">
    <property type="entry name" value="Ribonuclease Inhibitor"/>
    <property type="match status" value="1"/>
</dbReference>
<evidence type="ECO:0000256" key="5">
    <source>
        <dbReference type="ARBA" id="ARBA00022989"/>
    </source>
</evidence>
<evidence type="ECO:0000313" key="7">
    <source>
        <dbReference type="Proteomes" id="UP001652623"/>
    </source>
</evidence>
<name>A0ABM3ZWV2_ZIZJJ</name>
<gene>
    <name evidence="8" type="primary">LOC107410603</name>
</gene>
<dbReference type="RefSeq" id="XP_060668956.1">
    <property type="nucleotide sequence ID" value="XM_060812973.1"/>
</dbReference>
<evidence type="ECO:0000313" key="8">
    <source>
        <dbReference type="RefSeq" id="XP_060668956.1"/>
    </source>
</evidence>
<organism evidence="7 8">
    <name type="scientific">Ziziphus jujuba</name>
    <name type="common">Chinese jujube</name>
    <name type="synonym">Ziziphus sativa</name>
    <dbReference type="NCBI Taxonomy" id="326968"/>
    <lineage>
        <taxon>Eukaryota</taxon>
        <taxon>Viridiplantae</taxon>
        <taxon>Streptophyta</taxon>
        <taxon>Embryophyta</taxon>
        <taxon>Tracheophyta</taxon>
        <taxon>Spermatophyta</taxon>
        <taxon>Magnoliopsida</taxon>
        <taxon>eudicotyledons</taxon>
        <taxon>Gunneridae</taxon>
        <taxon>Pentapetalae</taxon>
        <taxon>rosids</taxon>
        <taxon>fabids</taxon>
        <taxon>Rosales</taxon>
        <taxon>Rhamnaceae</taxon>
        <taxon>Paliureae</taxon>
        <taxon>Ziziphus</taxon>
    </lineage>
</organism>
<keyword evidence="6" id="KW-0472">Membrane</keyword>
<keyword evidence="7" id="KW-1185">Reference proteome</keyword>
<dbReference type="InterPro" id="IPR032675">
    <property type="entry name" value="LRR_dom_sf"/>
</dbReference>
<accession>A0ABM3ZWV2</accession>
<dbReference type="GeneID" id="107410603"/>
<evidence type="ECO:0000256" key="2">
    <source>
        <dbReference type="ARBA" id="ARBA00022614"/>
    </source>
</evidence>
<evidence type="ECO:0000256" key="6">
    <source>
        <dbReference type="ARBA" id="ARBA00023136"/>
    </source>
</evidence>
<keyword evidence="3" id="KW-0812">Transmembrane</keyword>
<evidence type="ECO:0000256" key="4">
    <source>
        <dbReference type="ARBA" id="ARBA00022737"/>
    </source>
</evidence>
<keyword evidence="5" id="KW-1133">Transmembrane helix</keyword>
<reference evidence="7" key="1">
    <citation type="submission" date="2025-05" db="UniProtKB">
        <authorList>
            <consortium name="RefSeq"/>
        </authorList>
    </citation>
    <scope>NUCLEOTIDE SEQUENCE [LARGE SCALE GENOMIC DNA]</scope>
</reference>
<keyword evidence="4" id="KW-0677">Repeat</keyword>
<keyword evidence="2" id="KW-0433">Leucine-rich repeat</keyword>
<evidence type="ECO:0000256" key="3">
    <source>
        <dbReference type="ARBA" id="ARBA00022692"/>
    </source>
</evidence>
<dbReference type="PANTHER" id="PTHR27008">
    <property type="entry name" value="OS04G0122200 PROTEIN"/>
    <property type="match status" value="1"/>
</dbReference>
<dbReference type="SUPFAM" id="SSF52058">
    <property type="entry name" value="L domain-like"/>
    <property type="match status" value="1"/>
</dbReference>
<protein>
    <submittedName>
        <fullName evidence="8">Receptor-like protein 55</fullName>
    </submittedName>
</protein>
<dbReference type="PANTHER" id="PTHR27008:SF585">
    <property type="entry name" value="PROTEIN KINASE DOMAIN-CONTAINING PROTEIN"/>
    <property type="match status" value="1"/>
</dbReference>